<sequence length="180" mass="20117">MAKEVIKLKEMPVKEFIEAMPAAEKLHTQINSYAEQFMVEIIKQIPDVIPVLKKVGEYDQVVFDKLFEAKTADFTAAGKTSEGTEHSRIVDEVKRTAGDGDASVRAQTVVYDVFAGIGPFAIPLARHGCTIFANDLNPASFGFLEENLKTNSSRRYPITTMKCFNLDGREFIRQLLAIKK</sequence>
<dbReference type="Gene3D" id="3.40.50.150">
    <property type="entry name" value="Vaccinia Virus protein VP39"/>
    <property type="match status" value="1"/>
</dbReference>
<dbReference type="SUPFAM" id="SSF53335">
    <property type="entry name" value="S-adenosyl-L-methionine-dependent methyltransferases"/>
    <property type="match status" value="1"/>
</dbReference>
<dbReference type="InterPro" id="IPR029063">
    <property type="entry name" value="SAM-dependent_MTases_sf"/>
</dbReference>
<dbReference type="EMBL" id="UYRU01047831">
    <property type="protein sequence ID" value="VDN09807.1"/>
    <property type="molecule type" value="Genomic_DNA"/>
</dbReference>
<evidence type="ECO:0000313" key="7">
    <source>
        <dbReference type="EMBL" id="VDN09807.1"/>
    </source>
</evidence>
<dbReference type="OrthoDB" id="6261388at2759"/>
<accession>A0A3P7LD13</accession>
<evidence type="ECO:0000256" key="2">
    <source>
        <dbReference type="ARBA" id="ARBA00022603"/>
    </source>
</evidence>
<evidence type="ECO:0000256" key="5">
    <source>
        <dbReference type="ARBA" id="ARBA00022694"/>
    </source>
</evidence>
<keyword evidence="8" id="KW-1185">Reference proteome</keyword>
<evidence type="ECO:0000313" key="8">
    <source>
        <dbReference type="Proteomes" id="UP000281553"/>
    </source>
</evidence>
<dbReference type="InterPro" id="IPR030382">
    <property type="entry name" value="MeTrfase_TRM5/TYW2"/>
</dbReference>
<evidence type="ECO:0000256" key="1">
    <source>
        <dbReference type="ARBA" id="ARBA00022490"/>
    </source>
</evidence>
<organism evidence="7 8">
    <name type="scientific">Dibothriocephalus latus</name>
    <name type="common">Fish tapeworm</name>
    <name type="synonym">Diphyllobothrium latum</name>
    <dbReference type="NCBI Taxonomy" id="60516"/>
    <lineage>
        <taxon>Eukaryota</taxon>
        <taxon>Metazoa</taxon>
        <taxon>Spiralia</taxon>
        <taxon>Lophotrochozoa</taxon>
        <taxon>Platyhelminthes</taxon>
        <taxon>Cestoda</taxon>
        <taxon>Eucestoda</taxon>
        <taxon>Diphyllobothriidea</taxon>
        <taxon>Diphyllobothriidae</taxon>
        <taxon>Dibothriocephalus</taxon>
    </lineage>
</organism>
<dbReference type="GO" id="GO:0008175">
    <property type="term" value="F:tRNA methyltransferase activity"/>
    <property type="evidence" value="ECO:0007669"/>
    <property type="project" value="TreeGrafter"/>
</dbReference>
<keyword evidence="2" id="KW-0489">Methyltransferase</keyword>
<dbReference type="Proteomes" id="UP000281553">
    <property type="component" value="Unassembled WGS sequence"/>
</dbReference>
<keyword evidence="3" id="KW-0808">Transferase</keyword>
<keyword evidence="1" id="KW-0963">Cytoplasm</keyword>
<dbReference type="InterPro" id="IPR043801">
    <property type="entry name" value="DUF5740"/>
</dbReference>
<reference evidence="7 8" key="1">
    <citation type="submission" date="2018-11" db="EMBL/GenBank/DDBJ databases">
        <authorList>
            <consortium name="Pathogen Informatics"/>
        </authorList>
    </citation>
    <scope>NUCLEOTIDE SEQUENCE [LARGE SCALE GENOMIC DNA]</scope>
</reference>
<dbReference type="Pfam" id="PF19011">
    <property type="entry name" value="DUF5740"/>
    <property type="match status" value="1"/>
</dbReference>
<dbReference type="AlphaFoldDB" id="A0A3P7LD13"/>
<keyword evidence="5" id="KW-0819">tRNA processing</keyword>
<dbReference type="InterPro" id="IPR056743">
    <property type="entry name" value="TRM5-TYW2-like_MTfase"/>
</dbReference>
<proteinExistence type="predicted"/>
<name>A0A3P7LD13_DIBLA</name>
<dbReference type="GO" id="GO:0002939">
    <property type="term" value="P:tRNA N1-guanine methylation"/>
    <property type="evidence" value="ECO:0007669"/>
    <property type="project" value="TreeGrafter"/>
</dbReference>
<dbReference type="GO" id="GO:0005737">
    <property type="term" value="C:cytoplasm"/>
    <property type="evidence" value="ECO:0007669"/>
    <property type="project" value="TreeGrafter"/>
</dbReference>
<evidence type="ECO:0000259" key="6">
    <source>
        <dbReference type="PROSITE" id="PS51684"/>
    </source>
</evidence>
<gene>
    <name evidence="7" type="ORF">DILT_LOCUS5638</name>
</gene>
<dbReference type="PANTHER" id="PTHR23245:SF36">
    <property type="entry name" value="TRNA (GUANINE(37)-N1)-METHYLTRANSFERASE"/>
    <property type="match status" value="1"/>
</dbReference>
<protein>
    <recommendedName>
        <fullName evidence="6">SAM-dependent methyltransferase TRM5/TYW2-type domain-containing protein</fullName>
    </recommendedName>
</protein>
<feature type="domain" description="SAM-dependent methyltransferase TRM5/TYW2-type" evidence="6">
    <location>
        <begin position="84"/>
        <end position="180"/>
    </location>
</feature>
<dbReference type="PROSITE" id="PS51684">
    <property type="entry name" value="SAM_MT_TRM5_TYW2"/>
    <property type="match status" value="1"/>
</dbReference>
<evidence type="ECO:0000256" key="4">
    <source>
        <dbReference type="ARBA" id="ARBA00022691"/>
    </source>
</evidence>
<keyword evidence="4" id="KW-0949">S-adenosyl-L-methionine</keyword>
<evidence type="ECO:0000256" key="3">
    <source>
        <dbReference type="ARBA" id="ARBA00022679"/>
    </source>
</evidence>
<dbReference type="Pfam" id="PF02475">
    <property type="entry name" value="TRM5-TYW2_MTfase"/>
    <property type="match status" value="1"/>
</dbReference>
<dbReference type="PANTHER" id="PTHR23245">
    <property type="entry name" value="TRNA METHYLTRANSFERASE"/>
    <property type="match status" value="1"/>
</dbReference>